<dbReference type="Proteomes" id="UP001293593">
    <property type="component" value="Unassembled WGS sequence"/>
</dbReference>
<evidence type="ECO:0000313" key="1">
    <source>
        <dbReference type="EMBL" id="KAK4273170.1"/>
    </source>
</evidence>
<sequence length="91" mass="9998">MDPTASRHRQSSSSSHRLLKIFTSCPPSLATAGDELNEAERFWSSDVLETENQPPLPAKNNQSSLTCSQELMTSGSDWRNLGGFAKWAGED</sequence>
<reference evidence="1" key="1">
    <citation type="submission" date="2023-10" db="EMBL/GenBank/DDBJ databases">
        <title>Chromosome-level genome of the transformable northern wattle, Acacia crassicarpa.</title>
        <authorList>
            <person name="Massaro I."/>
            <person name="Sinha N.R."/>
            <person name="Poethig S."/>
            <person name="Leichty A.R."/>
        </authorList>
    </citation>
    <scope>NUCLEOTIDE SEQUENCE</scope>
    <source>
        <strain evidence="1">Acra3RX</strain>
        <tissue evidence="1">Leaf</tissue>
    </source>
</reference>
<keyword evidence="2" id="KW-1185">Reference proteome</keyword>
<organism evidence="1 2">
    <name type="scientific">Acacia crassicarpa</name>
    <name type="common">northern wattle</name>
    <dbReference type="NCBI Taxonomy" id="499986"/>
    <lineage>
        <taxon>Eukaryota</taxon>
        <taxon>Viridiplantae</taxon>
        <taxon>Streptophyta</taxon>
        <taxon>Embryophyta</taxon>
        <taxon>Tracheophyta</taxon>
        <taxon>Spermatophyta</taxon>
        <taxon>Magnoliopsida</taxon>
        <taxon>eudicotyledons</taxon>
        <taxon>Gunneridae</taxon>
        <taxon>Pentapetalae</taxon>
        <taxon>rosids</taxon>
        <taxon>fabids</taxon>
        <taxon>Fabales</taxon>
        <taxon>Fabaceae</taxon>
        <taxon>Caesalpinioideae</taxon>
        <taxon>mimosoid clade</taxon>
        <taxon>Acacieae</taxon>
        <taxon>Acacia</taxon>
    </lineage>
</organism>
<name>A0AAE1KGM9_9FABA</name>
<accession>A0AAE1KGM9</accession>
<comment type="caution">
    <text evidence="1">The sequence shown here is derived from an EMBL/GenBank/DDBJ whole genome shotgun (WGS) entry which is preliminary data.</text>
</comment>
<evidence type="ECO:0000313" key="2">
    <source>
        <dbReference type="Proteomes" id="UP001293593"/>
    </source>
</evidence>
<dbReference type="AlphaFoldDB" id="A0AAE1KGM9"/>
<proteinExistence type="predicted"/>
<dbReference type="EMBL" id="JAWXYG010000005">
    <property type="protein sequence ID" value="KAK4273170.1"/>
    <property type="molecule type" value="Genomic_DNA"/>
</dbReference>
<gene>
    <name evidence="1" type="ORF">QN277_021623</name>
</gene>
<protein>
    <submittedName>
        <fullName evidence="1">Uncharacterized protein</fullName>
    </submittedName>
</protein>